<evidence type="ECO:0000256" key="1">
    <source>
        <dbReference type="ARBA" id="ARBA00022679"/>
    </source>
</evidence>
<protein>
    <submittedName>
        <fullName evidence="4">GNAT family N-acetyltransferase</fullName>
    </submittedName>
</protein>
<dbReference type="Gene3D" id="3.40.630.30">
    <property type="match status" value="1"/>
</dbReference>
<evidence type="ECO:0000313" key="4">
    <source>
        <dbReference type="EMBL" id="QWC11310.1"/>
    </source>
</evidence>
<organism evidence="4 5">
    <name type="scientific">Arthrobacter jiangjiafuii</name>
    <dbReference type="NCBI Taxonomy" id="2817475"/>
    <lineage>
        <taxon>Bacteria</taxon>
        <taxon>Bacillati</taxon>
        <taxon>Actinomycetota</taxon>
        <taxon>Actinomycetes</taxon>
        <taxon>Micrococcales</taxon>
        <taxon>Micrococcaceae</taxon>
        <taxon>Arthrobacter</taxon>
    </lineage>
</organism>
<dbReference type="KEGG" id="ajg:KKR91_07035"/>
<feature type="domain" description="N-acetyltransferase" evidence="3">
    <location>
        <begin position="4"/>
        <end position="143"/>
    </location>
</feature>
<dbReference type="InterPro" id="IPR000182">
    <property type="entry name" value="GNAT_dom"/>
</dbReference>
<keyword evidence="2" id="KW-0012">Acyltransferase</keyword>
<dbReference type="InterPro" id="IPR045039">
    <property type="entry name" value="NSI-like"/>
</dbReference>
<dbReference type="EMBL" id="CP076022">
    <property type="protein sequence ID" value="QWC11310.1"/>
    <property type="molecule type" value="Genomic_DNA"/>
</dbReference>
<dbReference type="GO" id="GO:0005737">
    <property type="term" value="C:cytoplasm"/>
    <property type="evidence" value="ECO:0007669"/>
    <property type="project" value="TreeGrafter"/>
</dbReference>
<evidence type="ECO:0000259" key="3">
    <source>
        <dbReference type="PROSITE" id="PS51186"/>
    </source>
</evidence>
<proteinExistence type="predicted"/>
<keyword evidence="1" id="KW-0808">Transferase</keyword>
<gene>
    <name evidence="4" type="ORF">KKR91_07035</name>
</gene>
<dbReference type="Pfam" id="PF13673">
    <property type="entry name" value="Acetyltransf_10"/>
    <property type="match status" value="1"/>
</dbReference>
<dbReference type="Proteomes" id="UP000676885">
    <property type="component" value="Chromosome"/>
</dbReference>
<reference evidence="4 5" key="1">
    <citation type="submission" date="2021-05" db="EMBL/GenBank/DDBJ databases">
        <title>Novel species in genus Arthrobacter.</title>
        <authorList>
            <person name="Zhang G."/>
        </authorList>
    </citation>
    <scope>NUCLEOTIDE SEQUENCE [LARGE SCALE GENOMIC DNA]</scope>
    <source>
        <strain evidence="5">zg-ZUI227</strain>
    </source>
</reference>
<dbReference type="RefSeq" id="WP_210230986.1">
    <property type="nucleotide sequence ID" value="NZ_CP076022.1"/>
</dbReference>
<dbReference type="SUPFAM" id="SSF55729">
    <property type="entry name" value="Acyl-CoA N-acyltransferases (Nat)"/>
    <property type="match status" value="1"/>
</dbReference>
<name>A0A975M7N9_9MICC</name>
<evidence type="ECO:0000313" key="5">
    <source>
        <dbReference type="Proteomes" id="UP000676885"/>
    </source>
</evidence>
<sequence length="146" mass="15597">MPSLEYAAGADLPLAAVVRLYDAVGWSAYTDSPQTLAAALAGSTRVAVAWEDAELVGLARVVSDGHSICYLQDILVDPRHQRTGLGRQLAELVLAPFAHVRQKVLLTDTEPGQKAFYEALGYRQAGGEAADDDGGLPLRAFVRFDA</sequence>
<dbReference type="AlphaFoldDB" id="A0A975M7N9"/>
<dbReference type="CDD" id="cd04301">
    <property type="entry name" value="NAT_SF"/>
    <property type="match status" value="1"/>
</dbReference>
<accession>A0A975M7N9</accession>
<evidence type="ECO:0000256" key="2">
    <source>
        <dbReference type="ARBA" id="ARBA00023315"/>
    </source>
</evidence>
<dbReference type="GO" id="GO:0008080">
    <property type="term" value="F:N-acetyltransferase activity"/>
    <property type="evidence" value="ECO:0007669"/>
    <property type="project" value="InterPro"/>
</dbReference>
<keyword evidence="5" id="KW-1185">Reference proteome</keyword>
<dbReference type="PANTHER" id="PTHR43626:SF4">
    <property type="entry name" value="GCN5-RELATED N-ACETYLTRANSFERASE 2, CHLOROPLASTIC"/>
    <property type="match status" value="1"/>
</dbReference>
<dbReference type="PROSITE" id="PS51186">
    <property type="entry name" value="GNAT"/>
    <property type="match status" value="1"/>
</dbReference>
<dbReference type="PANTHER" id="PTHR43626">
    <property type="entry name" value="ACYL-COA N-ACYLTRANSFERASE"/>
    <property type="match status" value="1"/>
</dbReference>
<dbReference type="InterPro" id="IPR016181">
    <property type="entry name" value="Acyl_CoA_acyltransferase"/>
</dbReference>